<accession>A0ABU2P6L6</accession>
<gene>
    <name evidence="1" type="ORF">RM641_10175</name>
</gene>
<evidence type="ECO:0000313" key="2">
    <source>
        <dbReference type="Proteomes" id="UP001183586"/>
    </source>
</evidence>
<dbReference type="EMBL" id="JAVREU010000003">
    <property type="protein sequence ID" value="MDT0387791.1"/>
    <property type="molecule type" value="Genomic_DNA"/>
</dbReference>
<comment type="caution">
    <text evidence="1">The sequence shown here is derived from an EMBL/GenBank/DDBJ whole genome shotgun (WGS) entry which is preliminary data.</text>
</comment>
<evidence type="ECO:0000313" key="1">
    <source>
        <dbReference type="EMBL" id="MDT0387791.1"/>
    </source>
</evidence>
<organism evidence="1 2">
    <name type="scientific">Streptomyces dubilierae</name>
    <dbReference type="NCBI Taxonomy" id="3075533"/>
    <lineage>
        <taxon>Bacteria</taxon>
        <taxon>Bacillati</taxon>
        <taxon>Actinomycetota</taxon>
        <taxon>Actinomycetes</taxon>
        <taxon>Kitasatosporales</taxon>
        <taxon>Streptomycetaceae</taxon>
        <taxon>Streptomyces</taxon>
    </lineage>
</organism>
<dbReference type="Proteomes" id="UP001183586">
    <property type="component" value="Unassembled WGS sequence"/>
</dbReference>
<proteinExistence type="predicted"/>
<keyword evidence="2" id="KW-1185">Reference proteome</keyword>
<sequence length="60" mass="6821">MTLSASPTVETPWWDAYVRLSDHCVTCPTCTAVDQQGTNLRLPCTTARQLSEEHRQAWRT</sequence>
<name>A0ABU2P6L6_9ACTN</name>
<reference evidence="2" key="1">
    <citation type="submission" date="2023-07" db="EMBL/GenBank/DDBJ databases">
        <title>30 novel species of actinomycetes from the DSMZ collection.</title>
        <authorList>
            <person name="Nouioui I."/>
        </authorList>
    </citation>
    <scope>NUCLEOTIDE SEQUENCE [LARGE SCALE GENOMIC DNA]</scope>
    <source>
        <strain evidence="2">DSM 41921</strain>
    </source>
</reference>
<dbReference type="RefSeq" id="WP_311680724.1">
    <property type="nucleotide sequence ID" value="NZ_JAVREU010000003.1"/>
</dbReference>
<protein>
    <submittedName>
        <fullName evidence="1">Uncharacterized protein</fullName>
    </submittedName>
</protein>